<keyword evidence="2" id="KW-1185">Reference proteome</keyword>
<evidence type="ECO:0000313" key="2">
    <source>
        <dbReference type="Proteomes" id="UP000053923"/>
    </source>
</evidence>
<comment type="caution">
    <text evidence="1">The sequence shown here is derived from an EMBL/GenBank/DDBJ whole genome shotgun (WGS) entry which is preliminary data.</text>
</comment>
<dbReference type="RefSeq" id="WP_062699589.1">
    <property type="nucleotide sequence ID" value="NZ_LLZG01000030.1"/>
</dbReference>
<accession>A0A0X3VG97</accession>
<evidence type="ECO:0008006" key="3">
    <source>
        <dbReference type="Google" id="ProtNLM"/>
    </source>
</evidence>
<name>A0A0X3VG97_9ACTN</name>
<evidence type="ECO:0000313" key="1">
    <source>
        <dbReference type="EMBL" id="KUL43775.1"/>
    </source>
</evidence>
<dbReference type="Proteomes" id="UP000053923">
    <property type="component" value="Unassembled WGS sequence"/>
</dbReference>
<dbReference type="OrthoDB" id="4240223at2"/>
<organism evidence="1 2">
    <name type="scientific">Streptomyces regalis</name>
    <dbReference type="NCBI Taxonomy" id="68262"/>
    <lineage>
        <taxon>Bacteria</taxon>
        <taxon>Bacillati</taxon>
        <taxon>Actinomycetota</taxon>
        <taxon>Actinomycetes</taxon>
        <taxon>Kitasatosporales</taxon>
        <taxon>Streptomycetaceae</taxon>
        <taxon>Streptomyces</taxon>
    </lineage>
</organism>
<reference evidence="2" key="1">
    <citation type="submission" date="2015-10" db="EMBL/GenBank/DDBJ databases">
        <authorList>
            <person name="Ju K.-S."/>
            <person name="Doroghazi J.R."/>
            <person name="Metcalf W.W."/>
        </authorList>
    </citation>
    <scope>NUCLEOTIDE SEQUENCE [LARGE SCALE GENOMIC DNA]</scope>
    <source>
        <strain evidence="2">NRRL 3151</strain>
    </source>
</reference>
<gene>
    <name evidence="1" type="ORF">ADL12_06805</name>
</gene>
<protein>
    <recommendedName>
        <fullName evidence="3">STAS domain-containing protein</fullName>
    </recommendedName>
</protein>
<dbReference type="AlphaFoldDB" id="A0A0X3VG97"/>
<proteinExistence type="predicted"/>
<sequence>MAVSGTLGPATEHHVRQRLSDRAKAGTYLFFLDVRDLHCAEQAARDGLMALFPVGSRVRFHLVGAPAELRASIGADPRFVLHTDLEAAWNRWSKAE</sequence>
<dbReference type="EMBL" id="LLZG01000030">
    <property type="protein sequence ID" value="KUL43775.1"/>
    <property type="molecule type" value="Genomic_DNA"/>
</dbReference>